<dbReference type="Proteomes" id="UP001333102">
    <property type="component" value="Chromosome"/>
</dbReference>
<evidence type="ECO:0000313" key="8">
    <source>
        <dbReference type="EMBL" id="WRP15338.1"/>
    </source>
</evidence>
<dbReference type="InterPro" id="IPR033524">
    <property type="entry name" value="Glu/Leu/Phe/Val_DH_AS"/>
</dbReference>
<evidence type="ECO:0000256" key="1">
    <source>
        <dbReference type="ARBA" id="ARBA00006382"/>
    </source>
</evidence>
<dbReference type="SUPFAM" id="SSF53223">
    <property type="entry name" value="Aminoacid dehydrogenase-like, N-terminal domain"/>
    <property type="match status" value="1"/>
</dbReference>
<feature type="compositionally biased region" description="Polar residues" evidence="6">
    <location>
        <begin position="1"/>
        <end position="15"/>
    </location>
</feature>
<dbReference type="InterPro" id="IPR014362">
    <property type="entry name" value="Glu_DH"/>
</dbReference>
<feature type="region of interest" description="Disordered" evidence="6">
    <location>
        <begin position="1"/>
        <end position="27"/>
    </location>
</feature>
<evidence type="ECO:0000256" key="2">
    <source>
        <dbReference type="ARBA" id="ARBA00012896"/>
    </source>
</evidence>
<comment type="similarity">
    <text evidence="1 4 5">Belongs to the Glu/Leu/Phe/Val dehydrogenases family.</text>
</comment>
<name>A0ABZ1BRN6_9FIRM</name>
<dbReference type="EMBL" id="CP141614">
    <property type="protein sequence ID" value="WRP15338.1"/>
    <property type="molecule type" value="Genomic_DNA"/>
</dbReference>
<dbReference type="PANTHER" id="PTHR11606">
    <property type="entry name" value="GLUTAMATE DEHYDROGENASE"/>
    <property type="match status" value="1"/>
</dbReference>
<dbReference type="CDD" id="cd01076">
    <property type="entry name" value="NAD_bind_1_Glu_DH"/>
    <property type="match status" value="1"/>
</dbReference>
<dbReference type="InterPro" id="IPR033922">
    <property type="entry name" value="NAD_bind_Glu_DH"/>
</dbReference>
<gene>
    <name evidence="8" type="ORF">VLY81_04005</name>
</gene>
<dbReference type="PANTHER" id="PTHR11606:SF13">
    <property type="entry name" value="GLUTAMATE DEHYDROGENASE 1, MITOCHONDRIAL"/>
    <property type="match status" value="1"/>
</dbReference>
<dbReference type="InterPro" id="IPR006095">
    <property type="entry name" value="Glu/Leu/Phe/Val/Trp_DH"/>
</dbReference>
<proteinExistence type="inferred from homology"/>
<dbReference type="PROSITE" id="PS00074">
    <property type="entry name" value="GLFV_DEHYDROGENASE"/>
    <property type="match status" value="1"/>
</dbReference>
<evidence type="ECO:0000256" key="3">
    <source>
        <dbReference type="ARBA" id="ARBA00023002"/>
    </source>
</evidence>
<dbReference type="InterPro" id="IPR046346">
    <property type="entry name" value="Aminoacid_DH-like_N_sf"/>
</dbReference>
<keyword evidence="9" id="KW-1185">Reference proteome</keyword>
<feature type="domain" description="Glutamate/phenylalanine/leucine/valine/L-tryptophan dehydrogenase C-terminal" evidence="7">
    <location>
        <begin position="209"/>
        <end position="439"/>
    </location>
</feature>
<organism evidence="8 9">
    <name type="scientific">Geochorda subterranea</name>
    <dbReference type="NCBI Taxonomy" id="3109564"/>
    <lineage>
        <taxon>Bacteria</taxon>
        <taxon>Bacillati</taxon>
        <taxon>Bacillota</taxon>
        <taxon>Limnochordia</taxon>
        <taxon>Limnochordales</taxon>
        <taxon>Geochordaceae</taxon>
        <taxon>Geochorda</taxon>
    </lineage>
</organism>
<evidence type="ECO:0000256" key="5">
    <source>
        <dbReference type="RuleBase" id="RU004417"/>
    </source>
</evidence>
<dbReference type="Pfam" id="PF00208">
    <property type="entry name" value="ELFV_dehydrog"/>
    <property type="match status" value="1"/>
</dbReference>
<evidence type="ECO:0000259" key="7">
    <source>
        <dbReference type="SMART" id="SM00839"/>
    </source>
</evidence>
<dbReference type="SMART" id="SM00839">
    <property type="entry name" value="ELFV_dehydrog"/>
    <property type="match status" value="1"/>
</dbReference>
<dbReference type="SUPFAM" id="SSF51735">
    <property type="entry name" value="NAD(P)-binding Rossmann-fold domains"/>
    <property type="match status" value="1"/>
</dbReference>
<protein>
    <recommendedName>
        <fullName evidence="2 4">Glutamate dehydrogenase</fullName>
    </recommendedName>
</protein>
<accession>A0ABZ1BRN6</accession>
<keyword evidence="3 4" id="KW-0560">Oxidoreductase</keyword>
<evidence type="ECO:0000256" key="6">
    <source>
        <dbReference type="SAM" id="MobiDB-lite"/>
    </source>
</evidence>
<reference evidence="9" key="1">
    <citation type="submission" date="2023-12" db="EMBL/GenBank/DDBJ databases">
        <title>Novel isolates from deep terrestrial aquifers shed light on the physiology and ecology of the class Limnochordia.</title>
        <authorList>
            <person name="Karnachuk O.V."/>
            <person name="Lukina A.P."/>
            <person name="Avakyan M.R."/>
            <person name="Kadnikov V."/>
            <person name="Begmatov S."/>
            <person name="Beletsky A.V."/>
            <person name="Mardanov A.V."/>
            <person name="Ravin N.V."/>
        </authorList>
    </citation>
    <scope>NUCLEOTIDE SEQUENCE [LARGE SCALE GENOMIC DNA]</scope>
    <source>
        <strain evidence="9">LN</strain>
    </source>
</reference>
<dbReference type="Gene3D" id="3.40.50.720">
    <property type="entry name" value="NAD(P)-binding Rossmann-like Domain"/>
    <property type="match status" value="1"/>
</dbReference>
<evidence type="ECO:0000256" key="4">
    <source>
        <dbReference type="PIRNR" id="PIRNR000185"/>
    </source>
</evidence>
<evidence type="ECO:0000313" key="9">
    <source>
        <dbReference type="Proteomes" id="UP001333102"/>
    </source>
</evidence>
<dbReference type="InterPro" id="IPR006097">
    <property type="entry name" value="Glu/Leu/Phe/Val/Trp_DH_dimer"/>
</dbReference>
<dbReference type="InterPro" id="IPR006096">
    <property type="entry name" value="Glu/Leu/Phe/Val/Trp_DH_C"/>
</dbReference>
<dbReference type="InterPro" id="IPR036291">
    <property type="entry name" value="NAD(P)-bd_dom_sf"/>
</dbReference>
<dbReference type="Gene3D" id="3.40.50.10860">
    <property type="entry name" value="Leucine Dehydrogenase, chain A, domain 1"/>
    <property type="match status" value="1"/>
</dbReference>
<sequence>METTSSDPTLRSVATNGAADGAERTSGARVPSALEMAVTQLRRAASLLGLDAGLVKYLETPKRVLTVSIPVRMDDGRLEVFTGYRVQHSLARGPAKGGIRYHPAVTLDEVTALAMWMTWKCAVLNLPFGGGKGGVVCDPRALSPRELEQLTRRFTAEISVIIGPDRDIPAPDVYTNPQVMAWIMDTYSMQQGHPVPAVVTGKPVEVGGSLGREQATGRGCAICAEEAARRLGLDLRGARVVVQGFGNVGRYAALHLERMGARVVAVSDSRVGLLDERGLSVSELIAYKKAQGSLRGFDAASTLAPEAVLQVPCDVLVPAALEGAITADNAERIRARIVVEGANGPVTPEADEILARRGVTVIPDILANAGGVTVSYFEWVQGLQEFFWPEEQVDRELSRRMRQSFDDVWATARRLETDLRTGAMALAVSRVAEAVRLRGIYP</sequence>
<dbReference type="GO" id="GO:0016491">
    <property type="term" value="F:oxidoreductase activity"/>
    <property type="evidence" value="ECO:0007669"/>
    <property type="project" value="UniProtKB-KW"/>
</dbReference>
<dbReference type="PIRSF" id="PIRSF000185">
    <property type="entry name" value="Glu_DH"/>
    <property type="match status" value="1"/>
</dbReference>
<dbReference type="PRINTS" id="PR00082">
    <property type="entry name" value="GLFDHDRGNASE"/>
</dbReference>
<dbReference type="Pfam" id="PF02812">
    <property type="entry name" value="ELFV_dehydrog_N"/>
    <property type="match status" value="1"/>
</dbReference>